<dbReference type="Gene3D" id="1.10.287.130">
    <property type="match status" value="1"/>
</dbReference>
<dbReference type="eggNOG" id="COG2203">
    <property type="taxonomic scope" value="Bacteria"/>
</dbReference>
<dbReference type="AlphaFoldDB" id="G9EMU0"/>
<dbReference type="InterPro" id="IPR003018">
    <property type="entry name" value="GAF"/>
</dbReference>
<sequence>MDQIHKLQQSNLKILTLIRLGFNLLNERDPLQMLKLFSHTTCRLMQAKSMTVGIIEDSEHLSGKFHTTTIKNEQIDSHHSNTCLLNDAILRPLYYGQNILHYSKLSSSLLNDNNQMNTFSNSSFLGVPIRSSTQTHGVIYFIGKHNESEFNEEDRYIAEIMAAELALLYENIKVHDTLQQYIYKLQLEIIDLKDIEIDLRYKEERIKLALEVDQMKLAQIACINSMGEITSTLAHELNQPLTVINAYICGCLRRIENGAQEITPIIEAMIKVKQNAELAEETLHRMKEFVHKGKLQYDTLNIKVC</sequence>
<dbReference type="HOGENOM" id="CLU_911525_0_0_6"/>
<protein>
    <recommendedName>
        <fullName evidence="1">GAF domain-containing protein</fullName>
    </recommendedName>
</protein>
<dbReference type="Proteomes" id="UP000002770">
    <property type="component" value="Unassembled WGS sequence"/>
</dbReference>
<evidence type="ECO:0000259" key="1">
    <source>
        <dbReference type="Pfam" id="PF13185"/>
    </source>
</evidence>
<accession>G9EMU0</accession>
<reference evidence="2 3" key="1">
    <citation type="journal article" date="2011" name="BMC Genomics">
        <title>Insight into cross-talk between intra-amoebal pathogens.</title>
        <authorList>
            <person name="Gimenez G."/>
            <person name="Bertelli C."/>
            <person name="Moliner C."/>
            <person name="Robert C."/>
            <person name="Raoult D."/>
            <person name="Fournier P.E."/>
            <person name="Greub G."/>
        </authorList>
    </citation>
    <scope>NUCLEOTIDE SEQUENCE [LARGE SCALE GENOMIC DNA]</scope>
    <source>
        <strain evidence="2 3">LLAP12</strain>
    </source>
</reference>
<dbReference type="SUPFAM" id="SSF47384">
    <property type="entry name" value="Homodimeric domain of signal transducing histidine kinase"/>
    <property type="match status" value="1"/>
</dbReference>
<dbReference type="eggNOG" id="COG4191">
    <property type="taxonomic scope" value="Bacteria"/>
</dbReference>
<evidence type="ECO:0000313" key="2">
    <source>
        <dbReference type="EMBL" id="EHL31484.1"/>
    </source>
</evidence>
<evidence type="ECO:0000313" key="3">
    <source>
        <dbReference type="Proteomes" id="UP000002770"/>
    </source>
</evidence>
<feature type="domain" description="GAF" evidence="1">
    <location>
        <begin position="29"/>
        <end position="167"/>
    </location>
</feature>
<dbReference type="Pfam" id="PF13185">
    <property type="entry name" value="GAF_2"/>
    <property type="match status" value="1"/>
</dbReference>
<dbReference type="Gene3D" id="3.30.450.40">
    <property type="match status" value="1"/>
</dbReference>
<dbReference type="InParanoid" id="G9EMU0"/>
<name>G9EMU0_9GAMM</name>
<dbReference type="InterPro" id="IPR036097">
    <property type="entry name" value="HisK_dim/P_sf"/>
</dbReference>
<keyword evidence="3" id="KW-1185">Reference proteome</keyword>
<gene>
    <name evidence="2" type="ORF">LDG_6560</name>
</gene>
<dbReference type="SUPFAM" id="SSF55781">
    <property type="entry name" value="GAF domain-like"/>
    <property type="match status" value="1"/>
</dbReference>
<dbReference type="GO" id="GO:0000155">
    <property type="term" value="F:phosphorelay sensor kinase activity"/>
    <property type="evidence" value="ECO:0007669"/>
    <property type="project" value="InterPro"/>
</dbReference>
<dbReference type="InterPro" id="IPR029016">
    <property type="entry name" value="GAF-like_dom_sf"/>
</dbReference>
<organism evidence="2 3">
    <name type="scientific">Legionella drancourtii LLAP12</name>
    <dbReference type="NCBI Taxonomy" id="658187"/>
    <lineage>
        <taxon>Bacteria</taxon>
        <taxon>Pseudomonadati</taxon>
        <taxon>Pseudomonadota</taxon>
        <taxon>Gammaproteobacteria</taxon>
        <taxon>Legionellales</taxon>
        <taxon>Legionellaceae</taxon>
        <taxon>Legionella</taxon>
    </lineage>
</organism>
<dbReference type="STRING" id="658187.LDG_6560"/>
<proteinExistence type="predicted"/>
<dbReference type="EMBL" id="JH413814">
    <property type="protein sequence ID" value="EHL31484.1"/>
    <property type="molecule type" value="Genomic_DNA"/>
</dbReference>